<dbReference type="PANTHER" id="PTHR46611:SF3">
    <property type="entry name" value="7TM GPCR SERPENTINE RECEPTOR CLASS X (SRX) DOMAIN-CONTAINING PROTEIN"/>
    <property type="match status" value="1"/>
</dbReference>
<proteinExistence type="predicted"/>
<feature type="domain" description="7TM GPCR serpentine receptor class x (Srx)" evidence="2">
    <location>
        <begin position="1"/>
        <end position="49"/>
    </location>
</feature>
<evidence type="ECO:0000259" key="2">
    <source>
        <dbReference type="Pfam" id="PF10328"/>
    </source>
</evidence>
<dbReference type="PANTHER" id="PTHR46611">
    <property type="entry name" value="SERPENTINE RECEPTOR, CLASS X-RELATED"/>
    <property type="match status" value="1"/>
</dbReference>
<protein>
    <recommendedName>
        <fullName evidence="2">7TM GPCR serpentine receptor class x (Srx) domain-containing protein</fullName>
    </recommendedName>
</protein>
<dbReference type="Proteomes" id="UP000230233">
    <property type="component" value="Chromosome V"/>
</dbReference>
<reference evidence="4" key="1">
    <citation type="submission" date="2017-10" db="EMBL/GenBank/DDBJ databases">
        <title>Rapid genome shrinkage in a self-fertile nematode reveals novel sperm competition proteins.</title>
        <authorList>
            <person name="Yin D."/>
            <person name="Schwarz E.M."/>
            <person name="Thomas C.G."/>
            <person name="Felde R.L."/>
            <person name="Korf I.F."/>
            <person name="Cutter A.D."/>
            <person name="Schartner C.M."/>
            <person name="Ralston E.J."/>
            <person name="Meyer B.J."/>
            <person name="Haag E.S."/>
        </authorList>
    </citation>
    <scope>NUCLEOTIDE SEQUENCE [LARGE SCALE GENOMIC DNA]</scope>
    <source>
        <strain evidence="4">JU1422</strain>
    </source>
</reference>
<keyword evidence="1" id="KW-1133">Transmembrane helix</keyword>
<comment type="caution">
    <text evidence="3">The sequence shown here is derived from an EMBL/GenBank/DDBJ whole genome shotgun (WGS) entry which is preliminary data.</text>
</comment>
<dbReference type="EMBL" id="PDUG01000005">
    <property type="protein sequence ID" value="PIC22255.1"/>
    <property type="molecule type" value="Genomic_DNA"/>
</dbReference>
<feature type="transmembrane region" description="Helical" evidence="1">
    <location>
        <begin position="24"/>
        <end position="51"/>
    </location>
</feature>
<evidence type="ECO:0000256" key="1">
    <source>
        <dbReference type="SAM" id="Phobius"/>
    </source>
</evidence>
<dbReference type="Pfam" id="PF10328">
    <property type="entry name" value="7TM_GPCR_Srx"/>
    <property type="match status" value="1"/>
</dbReference>
<accession>A0A2G5T4A0</accession>
<sequence>MQDALHVIDMLNYTLFYRLVDSHWLQFILMSLSLALIYVIDGIVMLHFHVYTYRKIVQRKKNICFVSAVQFSPRRP</sequence>
<evidence type="ECO:0000313" key="3">
    <source>
        <dbReference type="EMBL" id="PIC22255.1"/>
    </source>
</evidence>
<organism evidence="3 4">
    <name type="scientific">Caenorhabditis nigoni</name>
    <dbReference type="NCBI Taxonomy" id="1611254"/>
    <lineage>
        <taxon>Eukaryota</taxon>
        <taxon>Metazoa</taxon>
        <taxon>Ecdysozoa</taxon>
        <taxon>Nematoda</taxon>
        <taxon>Chromadorea</taxon>
        <taxon>Rhabditida</taxon>
        <taxon>Rhabditina</taxon>
        <taxon>Rhabditomorpha</taxon>
        <taxon>Rhabditoidea</taxon>
        <taxon>Rhabditidae</taxon>
        <taxon>Peloderinae</taxon>
        <taxon>Caenorhabditis</taxon>
    </lineage>
</organism>
<keyword evidence="1" id="KW-0472">Membrane</keyword>
<evidence type="ECO:0000313" key="4">
    <source>
        <dbReference type="Proteomes" id="UP000230233"/>
    </source>
</evidence>
<dbReference type="InterPro" id="IPR019430">
    <property type="entry name" value="7TM_GPCR_serpentine_rcpt_Srx"/>
</dbReference>
<keyword evidence="1" id="KW-0812">Transmembrane</keyword>
<dbReference type="AlphaFoldDB" id="A0A2G5T4A0"/>
<name>A0A2G5T4A0_9PELO</name>
<gene>
    <name evidence="3" type="primary">Cni-srx-133</name>
    <name evidence="3" type="synonym">Cnig_chr_V.g16377</name>
    <name evidence="3" type="ORF">B9Z55_016377</name>
</gene>
<keyword evidence="4" id="KW-1185">Reference proteome</keyword>